<evidence type="ECO:0000313" key="2">
    <source>
        <dbReference type="Proteomes" id="UP000265816"/>
    </source>
</evidence>
<accession>A0A398BNS8</accession>
<gene>
    <name evidence="1" type="ORF">D1970_00450</name>
</gene>
<proteinExistence type="predicted"/>
<sequence length="142" mass="16486">MTKPKLASASDWQARDISQWNVQTFLAYITETTREKYGVEYSPGGGGSKQARWGRERGMLKNAQGKYGNRVLRTFIEICWREYRTSKPELYPYPSVTFMISYMDRYFSEAVSQVAREARREKVAADAEQELAVDGEELTDWF</sequence>
<dbReference type="RefSeq" id="WP_119110918.1">
    <property type="nucleotide sequence ID" value="NZ_CBCSEO010000001.1"/>
</dbReference>
<dbReference type="AlphaFoldDB" id="A0A398BNS8"/>
<evidence type="ECO:0000313" key="1">
    <source>
        <dbReference type="EMBL" id="RID89006.1"/>
    </source>
</evidence>
<dbReference type="Proteomes" id="UP000265816">
    <property type="component" value="Unassembled WGS sequence"/>
</dbReference>
<name>A0A398BNS8_9BACI</name>
<dbReference type="EMBL" id="QWVT01000001">
    <property type="protein sequence ID" value="RID89006.1"/>
    <property type="molecule type" value="Genomic_DNA"/>
</dbReference>
<comment type="caution">
    <text evidence="1">The sequence shown here is derived from an EMBL/GenBank/DDBJ whole genome shotgun (WGS) entry which is preliminary data.</text>
</comment>
<keyword evidence="2" id="KW-1185">Reference proteome</keyword>
<protein>
    <submittedName>
        <fullName evidence="1">Uncharacterized protein</fullName>
    </submittedName>
</protein>
<dbReference type="OrthoDB" id="2610578at2"/>
<reference evidence="1 2" key="1">
    <citation type="submission" date="2018-08" db="EMBL/GenBank/DDBJ databases">
        <title>Bacillus jemisoniae sp. nov., Bacillus chryseoplanitiae sp. nov., Bacillus resnikiae sp. nov., and Bacillus frankliniae sp. nov., isolated from Viking spacecraft and associated surfaces.</title>
        <authorList>
            <person name="Seuylemezian A."/>
            <person name="Vaishampayan P."/>
        </authorList>
    </citation>
    <scope>NUCLEOTIDE SEQUENCE [LARGE SCALE GENOMIC DNA]</scope>
    <source>
        <strain evidence="1 2">JJ-247</strain>
    </source>
</reference>
<organism evidence="1 2">
    <name type="scientific">Mesobacillus zeae</name>
    <dbReference type="NCBI Taxonomy" id="1917180"/>
    <lineage>
        <taxon>Bacteria</taxon>
        <taxon>Bacillati</taxon>
        <taxon>Bacillota</taxon>
        <taxon>Bacilli</taxon>
        <taxon>Bacillales</taxon>
        <taxon>Bacillaceae</taxon>
        <taxon>Mesobacillus</taxon>
    </lineage>
</organism>